<accession>A0ABN7SXQ5</accession>
<evidence type="ECO:0000256" key="1">
    <source>
        <dbReference type="SAM" id="SignalP"/>
    </source>
</evidence>
<evidence type="ECO:0000313" key="2">
    <source>
        <dbReference type="EMBL" id="CAG5109517.1"/>
    </source>
</evidence>
<dbReference type="EMBL" id="OU015567">
    <property type="protein sequence ID" value="CAG5109517.1"/>
    <property type="molecule type" value="Genomic_DNA"/>
</dbReference>
<name>A0ABN7SXQ5_OIKDI</name>
<proteinExistence type="predicted"/>
<feature type="signal peptide" evidence="1">
    <location>
        <begin position="1"/>
        <end position="15"/>
    </location>
</feature>
<feature type="chain" id="PRO_5045705223" evidence="1">
    <location>
        <begin position="16"/>
        <end position="193"/>
    </location>
</feature>
<reference evidence="2 3" key="1">
    <citation type="submission" date="2021-04" db="EMBL/GenBank/DDBJ databases">
        <authorList>
            <person name="Bliznina A."/>
        </authorList>
    </citation>
    <scope>NUCLEOTIDE SEQUENCE [LARGE SCALE GENOMIC DNA]</scope>
</reference>
<sequence length="193" mass="21335">MKIFPLLLSVFQVESYVVPGYSGPPQDLNYFTQQIIDGQLNLCRGRNVDNVSCGKILHDKIMTMNDLRREFSCMVTRGYYGWPKGRGHFHSTSGPNGGSNNYYAVCSERGGTAVNKWSFENSCESCANSCNGGINAETCVRDCMALREAQFCQQGYASLITSKGAVGGWTYGGRFYQSRSGMWCGGVCTNYLH</sequence>
<evidence type="ECO:0000313" key="3">
    <source>
        <dbReference type="Proteomes" id="UP001158576"/>
    </source>
</evidence>
<keyword evidence="3" id="KW-1185">Reference proteome</keyword>
<keyword evidence="1" id="KW-0732">Signal</keyword>
<dbReference type="Proteomes" id="UP001158576">
    <property type="component" value="Chromosome 2"/>
</dbReference>
<gene>
    <name evidence="2" type="ORF">OKIOD_LOCUS12808</name>
</gene>
<organism evidence="2 3">
    <name type="scientific">Oikopleura dioica</name>
    <name type="common">Tunicate</name>
    <dbReference type="NCBI Taxonomy" id="34765"/>
    <lineage>
        <taxon>Eukaryota</taxon>
        <taxon>Metazoa</taxon>
        <taxon>Chordata</taxon>
        <taxon>Tunicata</taxon>
        <taxon>Appendicularia</taxon>
        <taxon>Copelata</taxon>
        <taxon>Oikopleuridae</taxon>
        <taxon>Oikopleura</taxon>
    </lineage>
</organism>
<protein>
    <submittedName>
        <fullName evidence="2">Oidioi.mRNA.OKI2018_I69.chr2.g4043.t1.cds</fullName>
    </submittedName>
</protein>